<evidence type="ECO:0000256" key="3">
    <source>
        <dbReference type="ARBA" id="ARBA00022729"/>
    </source>
</evidence>
<dbReference type="InterPro" id="IPR003599">
    <property type="entry name" value="Ig_sub"/>
</dbReference>
<evidence type="ECO:0000313" key="13">
    <source>
        <dbReference type="RefSeq" id="XP_008302552.1"/>
    </source>
</evidence>
<dbReference type="PANTHER" id="PTHR19433:SF127">
    <property type="entry name" value="NITR9"/>
    <property type="match status" value="1"/>
</dbReference>
<evidence type="ECO:0000313" key="12">
    <source>
        <dbReference type="RefSeq" id="XP_008285416.1"/>
    </source>
</evidence>
<gene>
    <name evidence="13" type="primary">LOC103374267</name>
    <name evidence="12" type="synonym">LOC103361178</name>
</gene>
<dbReference type="InterPro" id="IPR052051">
    <property type="entry name" value="TCR_complex_component"/>
</dbReference>
<keyword evidence="11" id="KW-1185">Reference proteome</keyword>
<protein>
    <submittedName>
        <fullName evidence="12">Uncharacterized protein LOC103361178 isoform X1</fullName>
    </submittedName>
    <submittedName>
        <fullName evidence="13">Uncharacterized protein LOC103374267 isoform X1</fullName>
    </submittedName>
</protein>
<evidence type="ECO:0000259" key="10">
    <source>
        <dbReference type="PROSITE" id="PS50835"/>
    </source>
</evidence>
<dbReference type="Proteomes" id="UP000694891">
    <property type="component" value="Unplaced"/>
</dbReference>
<keyword evidence="8" id="KW-0812">Transmembrane</keyword>
<evidence type="ECO:0000256" key="2">
    <source>
        <dbReference type="ARBA" id="ARBA00022475"/>
    </source>
</evidence>
<feature type="domain" description="Ig-like" evidence="10">
    <location>
        <begin position="24"/>
        <end position="103"/>
    </location>
</feature>
<dbReference type="Gene3D" id="2.60.40.10">
    <property type="entry name" value="Immunoglobulins"/>
    <property type="match status" value="2"/>
</dbReference>
<keyword evidence="4" id="KW-0391">Immunity</keyword>
<keyword evidence="5 8" id="KW-0472">Membrane</keyword>
<dbReference type="Pfam" id="PF07686">
    <property type="entry name" value="V-set"/>
    <property type="match status" value="2"/>
</dbReference>
<dbReference type="AlphaFoldDB" id="A0A9Y4NSM8"/>
<evidence type="ECO:0000256" key="1">
    <source>
        <dbReference type="ARBA" id="ARBA00004236"/>
    </source>
</evidence>
<name>A0A9Y4NSM8_9TELE</name>
<keyword evidence="8" id="KW-1133">Transmembrane helix</keyword>
<dbReference type="InterPro" id="IPR013783">
    <property type="entry name" value="Ig-like_fold"/>
</dbReference>
<dbReference type="InterPro" id="IPR013106">
    <property type="entry name" value="Ig_V-set"/>
</dbReference>
<evidence type="ECO:0000256" key="5">
    <source>
        <dbReference type="ARBA" id="ARBA00023136"/>
    </source>
</evidence>
<evidence type="ECO:0000313" key="11">
    <source>
        <dbReference type="Proteomes" id="UP000694891"/>
    </source>
</evidence>
<dbReference type="CDD" id="cd00099">
    <property type="entry name" value="IgV"/>
    <property type="match status" value="1"/>
</dbReference>
<dbReference type="InterPro" id="IPR007110">
    <property type="entry name" value="Ig-like_dom"/>
</dbReference>
<dbReference type="RefSeq" id="XP_008302552.1">
    <property type="nucleotide sequence ID" value="XM_008304330.1"/>
</dbReference>
<dbReference type="SMART" id="SM00406">
    <property type="entry name" value="IGv"/>
    <property type="match status" value="2"/>
</dbReference>
<feature type="signal peptide" evidence="9">
    <location>
        <begin position="1"/>
        <end position="16"/>
    </location>
</feature>
<evidence type="ECO:0000256" key="6">
    <source>
        <dbReference type="ARBA" id="ARBA00023157"/>
    </source>
</evidence>
<dbReference type="GeneID" id="103374267"/>
<dbReference type="GO" id="GO:0009617">
    <property type="term" value="P:response to bacterium"/>
    <property type="evidence" value="ECO:0007669"/>
    <property type="project" value="TreeGrafter"/>
</dbReference>
<dbReference type="PROSITE" id="PS50835">
    <property type="entry name" value="IG_LIKE"/>
    <property type="match status" value="2"/>
</dbReference>
<organism evidence="11 13">
    <name type="scientific">Stegastes partitus</name>
    <name type="common">bicolor damselfish</name>
    <dbReference type="NCBI Taxonomy" id="144197"/>
    <lineage>
        <taxon>Eukaryota</taxon>
        <taxon>Metazoa</taxon>
        <taxon>Chordata</taxon>
        <taxon>Craniata</taxon>
        <taxon>Vertebrata</taxon>
        <taxon>Euteleostomi</taxon>
        <taxon>Actinopterygii</taxon>
        <taxon>Neopterygii</taxon>
        <taxon>Teleostei</taxon>
        <taxon>Neoteleostei</taxon>
        <taxon>Acanthomorphata</taxon>
        <taxon>Ovalentaria</taxon>
        <taxon>Pomacentridae</taxon>
        <taxon>Stegastes</taxon>
    </lineage>
</organism>
<dbReference type="GeneID" id="103361178"/>
<feature type="transmembrane region" description="Helical" evidence="8">
    <location>
        <begin position="246"/>
        <end position="270"/>
    </location>
</feature>
<dbReference type="PANTHER" id="PTHR19433">
    <property type="entry name" value="T-CELL RECEPTOR ALPHA CHAIN V REGION-RELATED"/>
    <property type="match status" value="1"/>
</dbReference>
<keyword evidence="6" id="KW-1015">Disulfide bond</keyword>
<sequence length="339" mass="38193">MLRFYVLLVSFSRAYGALLYANLGDDVTLRCHYDLKFNHLYWYRQVAGEQPKLISSFYKHSPSSNRFHNQFEDNQRFSLQTGEGYYHLKISNIQDSDSSMYYCGHENITGIKFDEGMLLVVKESSRWSILQQPESESVQPGGSATLSCTVLAGATDGKHSVYWFKKDSGSPRLGIMYSHANSSSQCSDTPESRCPEQRCMYKLAKRNVSLSDAGMYYCAVASCGEILFGKGTRLDVGESHHDTFPVLVYGLVPALVVSVVLNIILFGFVCKMAKKKNLQSEGSQLQLSVSEYTAENQSEDLNAMQYVALDFKKKQSTSRRQKITEEETVYSGVKLSELE</sequence>
<dbReference type="SMART" id="SM00409">
    <property type="entry name" value="IG"/>
    <property type="match status" value="2"/>
</dbReference>
<dbReference type="RefSeq" id="XP_008285416.1">
    <property type="nucleotide sequence ID" value="XM_008287194.1"/>
</dbReference>
<accession>A0A9Y4NSM8</accession>
<keyword evidence="7" id="KW-0325">Glycoprotein</keyword>
<evidence type="ECO:0000256" key="8">
    <source>
        <dbReference type="SAM" id="Phobius"/>
    </source>
</evidence>
<dbReference type="GO" id="GO:0005886">
    <property type="term" value="C:plasma membrane"/>
    <property type="evidence" value="ECO:0007669"/>
    <property type="project" value="UniProtKB-SubCell"/>
</dbReference>
<dbReference type="SUPFAM" id="SSF48726">
    <property type="entry name" value="Immunoglobulin"/>
    <property type="match status" value="2"/>
</dbReference>
<keyword evidence="3 9" id="KW-0732">Signal</keyword>
<evidence type="ECO:0000256" key="7">
    <source>
        <dbReference type="ARBA" id="ARBA00023180"/>
    </source>
</evidence>
<evidence type="ECO:0000256" key="9">
    <source>
        <dbReference type="SAM" id="SignalP"/>
    </source>
</evidence>
<evidence type="ECO:0000256" key="4">
    <source>
        <dbReference type="ARBA" id="ARBA00022859"/>
    </source>
</evidence>
<reference evidence="12 13" key="1">
    <citation type="submission" date="2025-04" db="UniProtKB">
        <authorList>
            <consortium name="RefSeq"/>
        </authorList>
    </citation>
    <scope>IDENTIFICATION</scope>
</reference>
<keyword evidence="2" id="KW-1003">Cell membrane</keyword>
<dbReference type="GO" id="GO:0002376">
    <property type="term" value="P:immune system process"/>
    <property type="evidence" value="ECO:0007669"/>
    <property type="project" value="UniProtKB-KW"/>
</dbReference>
<comment type="subcellular location">
    <subcellularLocation>
        <location evidence="1">Cell membrane</location>
    </subcellularLocation>
</comment>
<feature type="chain" id="PRO_5044704381" evidence="9">
    <location>
        <begin position="17"/>
        <end position="339"/>
    </location>
</feature>
<feature type="domain" description="Ig-like" evidence="10">
    <location>
        <begin position="127"/>
        <end position="220"/>
    </location>
</feature>
<proteinExistence type="predicted"/>
<dbReference type="InterPro" id="IPR036179">
    <property type="entry name" value="Ig-like_dom_sf"/>
</dbReference>